<evidence type="ECO:0000256" key="2">
    <source>
        <dbReference type="ARBA" id="ARBA00013251"/>
    </source>
</evidence>
<dbReference type="CDD" id="cd01668">
    <property type="entry name" value="TGS_RSH"/>
    <property type="match status" value="1"/>
</dbReference>
<dbReference type="Pfam" id="PF02824">
    <property type="entry name" value="TGS"/>
    <property type="match status" value="1"/>
</dbReference>
<feature type="region of interest" description="Disordered" evidence="6">
    <location>
        <begin position="557"/>
        <end position="599"/>
    </location>
</feature>
<dbReference type="SUPFAM" id="SSF55021">
    <property type="entry name" value="ACT-like"/>
    <property type="match status" value="1"/>
</dbReference>
<dbReference type="PROSITE" id="PS51831">
    <property type="entry name" value="HD"/>
    <property type="match status" value="1"/>
</dbReference>
<dbReference type="GO" id="GO:0005886">
    <property type="term" value="C:plasma membrane"/>
    <property type="evidence" value="ECO:0007669"/>
    <property type="project" value="TreeGrafter"/>
</dbReference>
<dbReference type="PANTHER" id="PTHR21262">
    <property type="entry name" value="GUANOSINE-3',5'-BIS DIPHOSPHATE 3'-PYROPHOSPHOHYDROLASE"/>
    <property type="match status" value="1"/>
</dbReference>
<dbReference type="InterPro" id="IPR003607">
    <property type="entry name" value="HD/PDEase_dom"/>
</dbReference>
<keyword evidence="9" id="KW-0418">Kinase</keyword>
<dbReference type="InterPro" id="IPR033655">
    <property type="entry name" value="TGS_RelA/SpoT"/>
</dbReference>
<feature type="compositionally biased region" description="Basic and acidic residues" evidence="6">
    <location>
        <begin position="557"/>
        <end position="571"/>
    </location>
</feature>
<evidence type="ECO:0000256" key="5">
    <source>
        <dbReference type="RuleBase" id="RU003847"/>
    </source>
</evidence>
<dbReference type="InterPro" id="IPR004811">
    <property type="entry name" value="RelA/Spo_fam"/>
</dbReference>
<feature type="domain" description="TGS" evidence="8">
    <location>
        <begin position="397"/>
        <end position="458"/>
    </location>
</feature>
<dbReference type="Proteomes" id="UP000051302">
    <property type="component" value="Unassembled WGS sequence"/>
</dbReference>
<dbReference type="SUPFAM" id="SSF109604">
    <property type="entry name" value="HD-domain/PDEase-like"/>
    <property type="match status" value="1"/>
</dbReference>
<feature type="domain" description="HD" evidence="7">
    <location>
        <begin position="54"/>
        <end position="153"/>
    </location>
</feature>
<dbReference type="FunFam" id="1.10.3210.10:FF:000001">
    <property type="entry name" value="GTP pyrophosphokinase RelA"/>
    <property type="match status" value="1"/>
</dbReference>
<dbReference type="NCBIfam" id="TIGR00691">
    <property type="entry name" value="spoT_relA"/>
    <property type="match status" value="1"/>
</dbReference>
<comment type="pathway">
    <text evidence="1">Purine metabolism; ppGpp biosynthesis; ppGpp from GTP: step 1/2.</text>
</comment>
<dbReference type="PROSITE" id="PS51880">
    <property type="entry name" value="TGS"/>
    <property type="match status" value="1"/>
</dbReference>
<protein>
    <recommendedName>
        <fullName evidence="2">GTP diphosphokinase</fullName>
        <ecNumber evidence="2">2.7.6.5</ecNumber>
    </recommendedName>
</protein>
<keyword evidence="9" id="KW-0808">Transferase</keyword>
<keyword evidence="10" id="KW-1185">Reference proteome</keyword>
<reference evidence="9 10" key="1">
    <citation type="journal article" date="2015" name="Genome Announc.">
        <title>Expanding the biotechnology potential of lactobacilli through comparative genomics of 213 strains and associated genera.</title>
        <authorList>
            <person name="Sun Z."/>
            <person name="Harris H.M."/>
            <person name="McCann A."/>
            <person name="Guo C."/>
            <person name="Argimon S."/>
            <person name="Zhang W."/>
            <person name="Yang X."/>
            <person name="Jeffery I.B."/>
            <person name="Cooney J.C."/>
            <person name="Kagawa T.F."/>
            <person name="Liu W."/>
            <person name="Song Y."/>
            <person name="Salvetti E."/>
            <person name="Wrobel A."/>
            <person name="Rasinkangas P."/>
            <person name="Parkhill J."/>
            <person name="Rea M.C."/>
            <person name="O'Sullivan O."/>
            <person name="Ritari J."/>
            <person name="Douillard F.P."/>
            <person name="Paul Ross R."/>
            <person name="Yang R."/>
            <person name="Briner A.E."/>
            <person name="Felis G.E."/>
            <person name="de Vos W.M."/>
            <person name="Barrangou R."/>
            <person name="Klaenhammer T.R."/>
            <person name="Caufield P.W."/>
            <person name="Cui Y."/>
            <person name="Zhang H."/>
            <person name="O'Toole P.W."/>
        </authorList>
    </citation>
    <scope>NUCLEOTIDE SEQUENCE [LARGE SCALE GENOMIC DNA]</scope>
    <source>
        <strain evidence="9 10">DSM 16982</strain>
    </source>
</reference>
<comment type="function">
    <text evidence="5">In eubacteria ppGpp (guanosine 3'-diphosphate 5'-diphosphate) is a mediator of the stringent response that coordinates a variety of cellular activities in response to changes in nutritional abundance.</text>
</comment>
<dbReference type="Pfam" id="PF04607">
    <property type="entry name" value="RelA_SpoT"/>
    <property type="match status" value="1"/>
</dbReference>
<name>A0A0R1WLB0_9LACO</name>
<dbReference type="Gene3D" id="3.30.70.260">
    <property type="match status" value="1"/>
</dbReference>
<comment type="similarity">
    <text evidence="5">Belongs to the relA/spoT family.</text>
</comment>
<dbReference type="InterPro" id="IPR045600">
    <property type="entry name" value="RelA/SpoT_AH_RIS"/>
</dbReference>
<dbReference type="PATRIC" id="fig|1423774.3.peg.96"/>
<comment type="catalytic activity">
    <reaction evidence="4">
        <text>GTP + ATP = guanosine 3'-diphosphate 5'-triphosphate + AMP</text>
        <dbReference type="Rhea" id="RHEA:22088"/>
        <dbReference type="ChEBI" id="CHEBI:30616"/>
        <dbReference type="ChEBI" id="CHEBI:37565"/>
        <dbReference type="ChEBI" id="CHEBI:142410"/>
        <dbReference type="ChEBI" id="CHEBI:456215"/>
        <dbReference type="EC" id="2.7.6.5"/>
    </reaction>
</comment>
<organism evidence="9 10">
    <name type="scientific">Companilactobacillus nantensis DSM 16982</name>
    <dbReference type="NCBI Taxonomy" id="1423774"/>
    <lineage>
        <taxon>Bacteria</taxon>
        <taxon>Bacillati</taxon>
        <taxon>Bacillota</taxon>
        <taxon>Bacilli</taxon>
        <taxon>Lactobacillales</taxon>
        <taxon>Lactobacillaceae</taxon>
        <taxon>Companilactobacillus</taxon>
    </lineage>
</organism>
<dbReference type="SUPFAM" id="SSF81301">
    <property type="entry name" value="Nucleotidyltransferase"/>
    <property type="match status" value="1"/>
</dbReference>
<dbReference type="GO" id="GO:0016301">
    <property type="term" value="F:kinase activity"/>
    <property type="evidence" value="ECO:0007669"/>
    <property type="project" value="UniProtKB-KW"/>
</dbReference>
<dbReference type="InterPro" id="IPR012675">
    <property type="entry name" value="Beta-grasp_dom_sf"/>
</dbReference>
<dbReference type="EC" id="2.7.6.5" evidence="2"/>
<dbReference type="GO" id="GO:0005525">
    <property type="term" value="F:GTP binding"/>
    <property type="evidence" value="ECO:0007669"/>
    <property type="project" value="UniProtKB-KW"/>
</dbReference>
<sequence length="747" mass="85861">MNISMKKIKDYTPEEVLDICRSYMNDEHVEFVNKSYQFAAYVHKEQKRATGEPYIIHPTQVAEILASLHMDPYTVAAGYLHDVVEDTNVTLGDVRELFGEQVETIVDGVTKISKYKYHSHQELLAENHRKMLLATAKDLRVIMVKLADRLHNMRTLKALRPDKQRRIANETLEIYAPLADRLGISKIKWELEDLSLHYINPQQYYRIVHLMNSKRDQREAYIAEAIDYIKTNVDALGIKYDIYGRPKHIYSIYKKMRDKHKQFSELYDLLAIRIVVDSVKDCYAVLGSIHSKWKPIPGRFKDYIAVPKANGYQSLHTTIIGPGGQPLEVQIRTFEMHQVAEYGVAAHWAYKEGNFEGVNLDDNEQKIDVFREILELQENSDNASDFMKSVKGEIFNDRVYVFTPEGEVIELPKGAVTLDFAYQVHTEVGNHSIGAKISGRMVPLNYQLKNGDIVEMLTNSNSSPSRDWVNVVYTSRARNKIKRYFRTKDREENIVLGRESIENELKNRSLSSKKYLDKKHLEIAMKIFNYTEPDELFNAVGYGELSPINVVHKLVSEDPDRKKEAEKKELEEQVITNTDDKVTQPQTDSPKLQKERNNANTSISVQGIDNLLIRLAKCCNPIPGDEIVGYITKGRGLTIHRADCPNVQSEEAKKRFIDVSWDNVTKEKRYTAELDVYAFNRNGLINEVLQVINSNTNTLNNVIGRLDKEKMAIIHVSIGVNNKEHLDNIISKLKNIPNVYEIKRTVA</sequence>
<dbReference type="Gene3D" id="3.30.460.10">
    <property type="entry name" value="Beta Polymerase, domain 2"/>
    <property type="match status" value="1"/>
</dbReference>
<dbReference type="Gene3D" id="1.10.3210.10">
    <property type="entry name" value="Hypothetical protein af1432"/>
    <property type="match status" value="1"/>
</dbReference>
<dbReference type="InterPro" id="IPR006674">
    <property type="entry name" value="HD_domain"/>
</dbReference>
<dbReference type="InterPro" id="IPR043519">
    <property type="entry name" value="NT_sf"/>
</dbReference>
<evidence type="ECO:0000259" key="8">
    <source>
        <dbReference type="PROSITE" id="PS51880"/>
    </source>
</evidence>
<dbReference type="FunFam" id="3.10.20.30:FF:000002">
    <property type="entry name" value="GTP pyrophosphokinase (RelA/SpoT)"/>
    <property type="match status" value="1"/>
</dbReference>
<dbReference type="Pfam" id="PF13328">
    <property type="entry name" value="HD_4"/>
    <property type="match status" value="1"/>
</dbReference>
<gene>
    <name evidence="9" type="ORF">FD31_GL000096</name>
</gene>
<dbReference type="CDD" id="cd05399">
    <property type="entry name" value="NT_Rel-Spo_like"/>
    <property type="match status" value="1"/>
</dbReference>
<dbReference type="InterPro" id="IPR045865">
    <property type="entry name" value="ACT-like_dom_sf"/>
</dbReference>
<dbReference type="SUPFAM" id="SSF81271">
    <property type="entry name" value="TGS-like"/>
    <property type="match status" value="1"/>
</dbReference>
<dbReference type="Pfam" id="PF19296">
    <property type="entry name" value="RelA_AH_RIS"/>
    <property type="match status" value="1"/>
</dbReference>
<dbReference type="InterPro" id="IPR012676">
    <property type="entry name" value="TGS-like"/>
</dbReference>
<dbReference type="CDD" id="cd00077">
    <property type="entry name" value="HDc"/>
    <property type="match status" value="1"/>
</dbReference>
<comment type="caution">
    <text evidence="9">The sequence shown here is derived from an EMBL/GenBank/DDBJ whole genome shotgun (WGS) entry which is preliminary data.</text>
</comment>
<dbReference type="AlphaFoldDB" id="A0A0R1WLB0"/>
<evidence type="ECO:0000313" key="9">
    <source>
        <dbReference type="EMBL" id="KRM18615.1"/>
    </source>
</evidence>
<evidence type="ECO:0000256" key="6">
    <source>
        <dbReference type="SAM" id="MobiDB-lite"/>
    </source>
</evidence>
<keyword evidence="3" id="KW-0342">GTP-binding</keyword>
<evidence type="ECO:0000259" key="7">
    <source>
        <dbReference type="PROSITE" id="PS51831"/>
    </source>
</evidence>
<dbReference type="FunFam" id="3.30.460.10:FF:000001">
    <property type="entry name" value="GTP pyrophosphokinase RelA"/>
    <property type="match status" value="1"/>
</dbReference>
<dbReference type="InterPro" id="IPR004095">
    <property type="entry name" value="TGS"/>
</dbReference>
<evidence type="ECO:0000256" key="1">
    <source>
        <dbReference type="ARBA" id="ARBA00004976"/>
    </source>
</evidence>
<dbReference type="InterPro" id="IPR007685">
    <property type="entry name" value="RelA_SpoT"/>
</dbReference>
<dbReference type="UniPathway" id="UPA00908">
    <property type="reaction ID" value="UER00884"/>
</dbReference>
<accession>A0A0R1WLB0</accession>
<dbReference type="STRING" id="1423774.FD31_GL000096"/>
<evidence type="ECO:0000256" key="3">
    <source>
        <dbReference type="ARBA" id="ARBA00023134"/>
    </source>
</evidence>
<dbReference type="GO" id="GO:0008728">
    <property type="term" value="F:GTP diphosphokinase activity"/>
    <property type="evidence" value="ECO:0007669"/>
    <property type="project" value="UniProtKB-EC"/>
</dbReference>
<evidence type="ECO:0000256" key="4">
    <source>
        <dbReference type="ARBA" id="ARBA00048244"/>
    </source>
</evidence>
<dbReference type="Gene3D" id="3.10.20.30">
    <property type="match status" value="1"/>
</dbReference>
<dbReference type="InterPro" id="IPR002912">
    <property type="entry name" value="ACT_dom"/>
</dbReference>
<dbReference type="SMART" id="SM00954">
    <property type="entry name" value="RelA_SpoT"/>
    <property type="match status" value="1"/>
</dbReference>
<proteinExistence type="inferred from homology"/>
<dbReference type="GO" id="GO:0015970">
    <property type="term" value="P:guanosine tetraphosphate biosynthetic process"/>
    <property type="evidence" value="ECO:0007669"/>
    <property type="project" value="UniProtKB-UniPathway"/>
</dbReference>
<dbReference type="EMBL" id="AZFV01000001">
    <property type="protein sequence ID" value="KRM18615.1"/>
    <property type="molecule type" value="Genomic_DNA"/>
</dbReference>
<dbReference type="PANTHER" id="PTHR21262:SF31">
    <property type="entry name" value="GTP PYROPHOSPHOKINASE"/>
    <property type="match status" value="1"/>
</dbReference>
<dbReference type="Pfam" id="PF13291">
    <property type="entry name" value="ACT_4"/>
    <property type="match status" value="1"/>
</dbReference>
<keyword evidence="3" id="KW-0547">Nucleotide-binding</keyword>
<dbReference type="SMART" id="SM00471">
    <property type="entry name" value="HDc"/>
    <property type="match status" value="1"/>
</dbReference>
<evidence type="ECO:0000313" key="10">
    <source>
        <dbReference type="Proteomes" id="UP000051302"/>
    </source>
</evidence>
<dbReference type="CDD" id="cd04876">
    <property type="entry name" value="ACT_RelA-SpoT"/>
    <property type="match status" value="1"/>
</dbReference>